<feature type="short sequence motif" description="HXTX 2" evidence="2">
    <location>
        <begin position="119"/>
        <end position="122"/>
    </location>
</feature>
<comment type="similarity">
    <text evidence="2">Belongs to the 2H phosphoesterase superfamily. ThpR family.</text>
</comment>
<feature type="short sequence motif" description="HXTX 1" evidence="2">
    <location>
        <begin position="36"/>
        <end position="39"/>
    </location>
</feature>
<dbReference type="EMBL" id="JAHUZE010000001">
    <property type="protein sequence ID" value="MBV7378277.1"/>
    <property type="molecule type" value="Genomic_DNA"/>
</dbReference>
<reference evidence="3 4" key="1">
    <citation type="submission" date="2021-05" db="EMBL/GenBank/DDBJ databases">
        <title>Culturable bacteria isolated from Daya Bay.</title>
        <authorList>
            <person name="Zheng W."/>
            <person name="Yu S."/>
            <person name="Huang Y."/>
        </authorList>
    </citation>
    <scope>NUCLEOTIDE SEQUENCE [LARGE SCALE GENOMIC DNA]</scope>
    <source>
        <strain evidence="3 4">DP4N28-5</strain>
    </source>
</reference>
<feature type="active site" description="Proton donor" evidence="2">
    <location>
        <position position="36"/>
    </location>
</feature>
<evidence type="ECO:0000313" key="3">
    <source>
        <dbReference type="EMBL" id="MBV7378277.1"/>
    </source>
</evidence>
<dbReference type="EC" id="3.1.4.58" evidence="2"/>
<dbReference type="Proteomes" id="UP000756530">
    <property type="component" value="Unassembled WGS sequence"/>
</dbReference>
<dbReference type="RefSeq" id="WP_218391162.1">
    <property type="nucleotide sequence ID" value="NZ_JAHUZE010000001.1"/>
</dbReference>
<dbReference type="PANTHER" id="PTHR35561">
    <property type="entry name" value="RNA 2',3'-CYCLIC PHOSPHODIESTERASE"/>
    <property type="match status" value="1"/>
</dbReference>
<keyword evidence="4" id="KW-1185">Reference proteome</keyword>
<evidence type="ECO:0000256" key="2">
    <source>
        <dbReference type="HAMAP-Rule" id="MF_01940"/>
    </source>
</evidence>
<proteinExistence type="inferred from homology"/>
<comment type="function">
    <text evidence="2">Hydrolyzes RNA 2',3'-cyclic phosphodiester to an RNA 2'-phosphomonoester.</text>
</comment>
<dbReference type="PANTHER" id="PTHR35561:SF1">
    <property type="entry name" value="RNA 2',3'-CYCLIC PHOSPHODIESTERASE"/>
    <property type="match status" value="1"/>
</dbReference>
<organism evidence="3 4">
    <name type="scientific">Maritimibacter dapengensis</name>
    <dbReference type="NCBI Taxonomy" id="2836868"/>
    <lineage>
        <taxon>Bacteria</taxon>
        <taxon>Pseudomonadati</taxon>
        <taxon>Pseudomonadota</taxon>
        <taxon>Alphaproteobacteria</taxon>
        <taxon>Rhodobacterales</taxon>
        <taxon>Roseobacteraceae</taxon>
        <taxon>Maritimibacter</taxon>
    </lineage>
</organism>
<comment type="catalytic activity">
    <reaction evidence="2">
        <text>a 3'-end 2',3'-cyclophospho-ribonucleotide-RNA + H2O = a 3'-end 2'-phospho-ribonucleotide-RNA + H(+)</text>
        <dbReference type="Rhea" id="RHEA:11828"/>
        <dbReference type="Rhea" id="RHEA-COMP:10464"/>
        <dbReference type="Rhea" id="RHEA-COMP:17353"/>
        <dbReference type="ChEBI" id="CHEBI:15377"/>
        <dbReference type="ChEBI" id="CHEBI:15378"/>
        <dbReference type="ChEBI" id="CHEBI:83064"/>
        <dbReference type="ChEBI" id="CHEBI:173113"/>
        <dbReference type="EC" id="3.1.4.58"/>
    </reaction>
</comment>
<sequence length="181" mass="19436">MRAFVALDLPEALIRPVTALQAGLAAGRHTPEENLHLTLAFLGDISQGQAGAVAEALMELKAPAVPLRLAGVDVPGGKSPNLLWIGADPDPALIHLQTKIETLVRQAGVTLERRRFRPHVTLARFGNGLTTREQREIGAFLALNGAARLDEAKADTVTLYESHLREDGALYLPLAEAELTD</sequence>
<keyword evidence="1 2" id="KW-0378">Hydrolase</keyword>
<dbReference type="HAMAP" id="MF_01940">
    <property type="entry name" value="RNA_CPDase"/>
    <property type="match status" value="1"/>
</dbReference>
<accession>A0ABS6SZ74</accession>
<protein>
    <recommendedName>
        <fullName evidence="2">RNA 2',3'-cyclic phosphodiesterase</fullName>
        <shortName evidence="2">RNA 2',3'-CPDase</shortName>
        <ecNumber evidence="2">3.1.4.58</ecNumber>
    </recommendedName>
</protein>
<evidence type="ECO:0000313" key="4">
    <source>
        <dbReference type="Proteomes" id="UP000756530"/>
    </source>
</evidence>
<name>A0ABS6SZ74_9RHOB</name>
<gene>
    <name evidence="3" type="primary">thpR</name>
    <name evidence="3" type="ORF">KJP28_05025</name>
</gene>
<evidence type="ECO:0000256" key="1">
    <source>
        <dbReference type="ARBA" id="ARBA00022801"/>
    </source>
</evidence>
<comment type="caution">
    <text evidence="3">The sequence shown here is derived from an EMBL/GenBank/DDBJ whole genome shotgun (WGS) entry which is preliminary data.</text>
</comment>
<dbReference type="Pfam" id="PF13563">
    <property type="entry name" value="2_5_RNA_ligase2"/>
    <property type="match status" value="1"/>
</dbReference>
<feature type="active site" description="Proton acceptor" evidence="2">
    <location>
        <position position="119"/>
    </location>
</feature>
<dbReference type="InterPro" id="IPR004175">
    <property type="entry name" value="RNA_CPDase"/>
</dbReference>
<dbReference type="NCBIfam" id="TIGR02258">
    <property type="entry name" value="2_5_ligase"/>
    <property type="match status" value="1"/>
</dbReference>